<evidence type="ECO:0000313" key="3">
    <source>
        <dbReference type="Proteomes" id="UP000245207"/>
    </source>
</evidence>
<organism evidence="2 3">
    <name type="scientific">Artemisia annua</name>
    <name type="common">Sweet wormwood</name>
    <dbReference type="NCBI Taxonomy" id="35608"/>
    <lineage>
        <taxon>Eukaryota</taxon>
        <taxon>Viridiplantae</taxon>
        <taxon>Streptophyta</taxon>
        <taxon>Embryophyta</taxon>
        <taxon>Tracheophyta</taxon>
        <taxon>Spermatophyta</taxon>
        <taxon>Magnoliopsida</taxon>
        <taxon>eudicotyledons</taxon>
        <taxon>Gunneridae</taxon>
        <taxon>Pentapetalae</taxon>
        <taxon>asterids</taxon>
        <taxon>campanulids</taxon>
        <taxon>Asterales</taxon>
        <taxon>Asteraceae</taxon>
        <taxon>Asteroideae</taxon>
        <taxon>Anthemideae</taxon>
        <taxon>Artemisiinae</taxon>
        <taxon>Artemisia</taxon>
    </lineage>
</organism>
<evidence type="ECO:0000313" key="2">
    <source>
        <dbReference type="EMBL" id="PWA44246.1"/>
    </source>
</evidence>
<feature type="compositionally biased region" description="Basic and acidic residues" evidence="1">
    <location>
        <begin position="37"/>
        <end position="47"/>
    </location>
</feature>
<dbReference type="OrthoDB" id="1111395at2759"/>
<accession>A0A2U1L5H2</accession>
<protein>
    <submittedName>
        <fullName evidence="2">Uncharacterized protein</fullName>
    </submittedName>
</protein>
<gene>
    <name evidence="2" type="ORF">CTI12_AA528170</name>
</gene>
<dbReference type="AlphaFoldDB" id="A0A2U1L5H2"/>
<comment type="caution">
    <text evidence="2">The sequence shown here is derived from an EMBL/GenBank/DDBJ whole genome shotgun (WGS) entry which is preliminary data.</text>
</comment>
<keyword evidence="3" id="KW-1185">Reference proteome</keyword>
<sequence length="218" mass="24513">MYSQFPQSNQTSSTTNVGPLTDITNVSGSSRRRGRPRLSDRVVRLDNAEVTQPLKLSPQHILPQSPLNSRFNGNRTLTPSTTIPSRTTLSPLKLSVVANTHVTSPPVRHPHGLPPLHPNVVLARRDVRPYQTPRVMLSSVIVVDTDGNPIHHYSITYRKMREYCDSGDATYTCSHYQAKYWYSERTVRHSSKSNPKFSTCCNEGKVQLPFVHDAPQIL</sequence>
<dbReference type="Proteomes" id="UP000245207">
    <property type="component" value="Unassembled WGS sequence"/>
</dbReference>
<evidence type="ECO:0000256" key="1">
    <source>
        <dbReference type="SAM" id="MobiDB-lite"/>
    </source>
</evidence>
<proteinExistence type="predicted"/>
<name>A0A2U1L5H2_ARTAN</name>
<reference evidence="2 3" key="1">
    <citation type="journal article" date="2018" name="Mol. Plant">
        <title>The genome of Artemisia annua provides insight into the evolution of Asteraceae family and artemisinin biosynthesis.</title>
        <authorList>
            <person name="Shen Q."/>
            <person name="Zhang L."/>
            <person name="Liao Z."/>
            <person name="Wang S."/>
            <person name="Yan T."/>
            <person name="Shi P."/>
            <person name="Liu M."/>
            <person name="Fu X."/>
            <person name="Pan Q."/>
            <person name="Wang Y."/>
            <person name="Lv Z."/>
            <person name="Lu X."/>
            <person name="Zhang F."/>
            <person name="Jiang W."/>
            <person name="Ma Y."/>
            <person name="Chen M."/>
            <person name="Hao X."/>
            <person name="Li L."/>
            <person name="Tang Y."/>
            <person name="Lv G."/>
            <person name="Zhou Y."/>
            <person name="Sun X."/>
            <person name="Brodelius P.E."/>
            <person name="Rose J.K.C."/>
            <person name="Tang K."/>
        </authorList>
    </citation>
    <scope>NUCLEOTIDE SEQUENCE [LARGE SCALE GENOMIC DNA]</scope>
    <source>
        <strain evidence="3">cv. Huhao1</strain>
        <tissue evidence="2">Leaf</tissue>
    </source>
</reference>
<feature type="compositionally biased region" description="Polar residues" evidence="1">
    <location>
        <begin position="1"/>
        <end position="25"/>
    </location>
</feature>
<dbReference type="EMBL" id="PKPP01011383">
    <property type="protein sequence ID" value="PWA44246.1"/>
    <property type="molecule type" value="Genomic_DNA"/>
</dbReference>
<feature type="region of interest" description="Disordered" evidence="1">
    <location>
        <begin position="1"/>
        <end position="50"/>
    </location>
</feature>